<gene>
    <name evidence="1" type="primary">SLT11</name>
    <name evidence="1" type="ORF">H4S07_003973</name>
</gene>
<name>A0ACC1LDU7_9FUNG</name>
<organism evidence="1 2">
    <name type="scientific">Coemansia furcata</name>
    <dbReference type="NCBI Taxonomy" id="417177"/>
    <lineage>
        <taxon>Eukaryota</taxon>
        <taxon>Fungi</taxon>
        <taxon>Fungi incertae sedis</taxon>
        <taxon>Zoopagomycota</taxon>
        <taxon>Kickxellomycotina</taxon>
        <taxon>Kickxellomycetes</taxon>
        <taxon>Kickxellales</taxon>
        <taxon>Kickxellaceae</taxon>
        <taxon>Coemansia</taxon>
    </lineage>
</organism>
<dbReference type="Proteomes" id="UP001140096">
    <property type="component" value="Unassembled WGS sequence"/>
</dbReference>
<evidence type="ECO:0000313" key="2">
    <source>
        <dbReference type="Proteomes" id="UP001140096"/>
    </source>
</evidence>
<evidence type="ECO:0000313" key="1">
    <source>
        <dbReference type="EMBL" id="KAJ2805635.1"/>
    </source>
</evidence>
<keyword evidence="2" id="KW-1185">Reference proteome</keyword>
<accession>A0ACC1LDU7</accession>
<reference evidence="1" key="1">
    <citation type="submission" date="2022-07" db="EMBL/GenBank/DDBJ databases">
        <title>Phylogenomic reconstructions and comparative analyses of Kickxellomycotina fungi.</title>
        <authorList>
            <person name="Reynolds N.K."/>
            <person name="Stajich J.E."/>
            <person name="Barry K."/>
            <person name="Grigoriev I.V."/>
            <person name="Crous P."/>
            <person name="Smith M.E."/>
        </authorList>
    </citation>
    <scope>NUCLEOTIDE SEQUENCE</scope>
    <source>
        <strain evidence="1">CBS 102833</strain>
    </source>
</reference>
<comment type="caution">
    <text evidence="1">The sequence shown here is derived from an EMBL/GenBank/DDBJ whole genome shotgun (WGS) entry which is preliminary data.</text>
</comment>
<protein>
    <submittedName>
        <fullName evidence="1">Pre-mRNA-splicing factor slt11</fullName>
    </submittedName>
</protein>
<sequence>MASANGEDVEFPILCETCLGENPYVRMTKERQGNECRICTRAFTIFRWLPGRGMRYKKTEICPTCAKLKNVCQTCILDLEHGLPVQVRDTALSIQDEVPREESNRRDYLAKMANNLEVMGEQTDFSGKAQPAGREMLKRMARKDPYYQRNRAHICSFFVKGQCTRGSECPYRHEMPQGDAELAKQNIVDRYHGKNDPVARRMLARSLKTDGLDAPDDKSITSLFVLGVDQSVTQADLRDHFLPFGELKSVVVVPKGNCAFVNYKSRAGAEAAALAALSGCSINDKSLKVAWGKPKPKGPKSELAQAQPISNETSAATGSQPPTRANIPPPPGARNNGSALYPSQDPTAQGAYNK</sequence>
<dbReference type="EMBL" id="JANBUP010001454">
    <property type="protein sequence ID" value="KAJ2805635.1"/>
    <property type="molecule type" value="Genomic_DNA"/>
</dbReference>
<proteinExistence type="predicted"/>